<sequence>MSAPTHPQWAAMPPIIGFQVMAKDGKKVPPCECDSCGQQFIRADKQNYDLFRYENIVPPAEAQSTITAFVTQITIDRAYLAGLCDKFGNTILSRWRKKSHDKRETILLEADPTIEKQAWYRLRNDGGPWRPERQLHRKVRLLPYMCTTTMKPNPSVLLGLIHNRVRHSPQEWVPFDNDLIRQGWENGTLGLDYCGNHCIVMHGVNYGQLVPWNKEAAERWDIIGYPRARLIIEAQALMFSRSRSIVDLILEGVNDDSAHGSDKWQAMVVAGSKQSNSTELWSDYINQPFSKPPRFDVDYYCSVAKARLQAAQDHLWLFQTDPSYTRRFIRVMAASELYRTDWKYDIIAQDIHQAVVDCMRWQQLSEEWSGIKDQYNRYRDSIHPGQLLPKSLELSLALLEGALLVILEKWNNYLRKYIPQRPGFQHLWTTKPAPKGTTSEGKRVFGEIERKTSIKQGWNEDPLDWIVMNLLSHANAENRFDQSELLARLEAHVAETNSTERARLDETIYAKMSDSAALHEMLSAVRLHRPAFNRRSVLEILDMAKQNSTLFTRSLVSGDGPAKVYAFMPGSLKLFDQMGPAVGRKSEAWLKHRTAERKALNSFWTQAHETMRVELNTTKLRQEEINATLAIISVSSTTGYAELVEAERLETLEAIRDAVVAKEVKKSISKEVFSKGDPDVSKLAIAERAPKPKTRPAAPIDAPDDTPALSKPGEENPISRQQIPAPPRAFGLVKKMFPVTAQETTANLDWDIFVHSMADLNFAARNVGGSAVAFDHAASGRKIIFHRPHPVSKIDSVMLQSMGKRLSKHFGWNRDIFVEA</sequence>
<dbReference type="PANTHER" id="PTHR40788">
    <property type="entry name" value="CLR5 DOMAIN-CONTAINING PROTEIN-RELATED"/>
    <property type="match status" value="1"/>
</dbReference>
<evidence type="ECO:0000313" key="2">
    <source>
        <dbReference type="EMBL" id="KEQ83362.1"/>
    </source>
</evidence>
<accession>A0A074XMY3</accession>
<evidence type="ECO:0000256" key="1">
    <source>
        <dbReference type="SAM" id="MobiDB-lite"/>
    </source>
</evidence>
<protein>
    <submittedName>
        <fullName evidence="2">Uncharacterized protein</fullName>
    </submittedName>
</protein>
<keyword evidence="3" id="KW-1185">Reference proteome</keyword>
<feature type="region of interest" description="Disordered" evidence="1">
    <location>
        <begin position="683"/>
        <end position="724"/>
    </location>
</feature>
<gene>
    <name evidence="2" type="ORF">M438DRAFT_356071</name>
</gene>
<dbReference type="RefSeq" id="XP_029759549.1">
    <property type="nucleotide sequence ID" value="XM_029907077.1"/>
</dbReference>
<dbReference type="GeneID" id="40749383"/>
<dbReference type="AlphaFoldDB" id="A0A074XMY3"/>
<dbReference type="PANTHER" id="PTHR40788:SF2">
    <property type="entry name" value="CLR5 DOMAIN-CONTAINING PROTEIN"/>
    <property type="match status" value="1"/>
</dbReference>
<dbReference type="OrthoDB" id="2922289at2759"/>
<feature type="compositionally biased region" description="Low complexity" evidence="1">
    <location>
        <begin position="695"/>
        <end position="708"/>
    </location>
</feature>
<reference evidence="2 3" key="1">
    <citation type="journal article" date="2014" name="BMC Genomics">
        <title>Genome sequencing of four Aureobasidium pullulans varieties: biotechnological potential, stress tolerance, and description of new species.</title>
        <authorList>
            <person name="Gostin Ar C."/>
            <person name="Ohm R.A."/>
            <person name="Kogej T."/>
            <person name="Sonjak S."/>
            <person name="Turk M."/>
            <person name="Zajc J."/>
            <person name="Zalar P."/>
            <person name="Grube M."/>
            <person name="Sun H."/>
            <person name="Han J."/>
            <person name="Sharma A."/>
            <person name="Chiniquy J."/>
            <person name="Ngan C.Y."/>
            <person name="Lipzen A."/>
            <person name="Barry K."/>
            <person name="Grigoriev I.V."/>
            <person name="Gunde-Cimerman N."/>
        </authorList>
    </citation>
    <scope>NUCLEOTIDE SEQUENCE [LARGE SCALE GENOMIC DNA]</scope>
    <source>
        <strain evidence="2 3">EXF-150</strain>
    </source>
</reference>
<name>A0A074XMY3_AURPU</name>
<dbReference type="EMBL" id="KL584984">
    <property type="protein sequence ID" value="KEQ83362.1"/>
    <property type="molecule type" value="Genomic_DNA"/>
</dbReference>
<dbReference type="HOGENOM" id="CLU_017829_0_0_1"/>
<organism evidence="2 3">
    <name type="scientific">Aureobasidium pullulans EXF-150</name>
    <dbReference type="NCBI Taxonomy" id="1043002"/>
    <lineage>
        <taxon>Eukaryota</taxon>
        <taxon>Fungi</taxon>
        <taxon>Dikarya</taxon>
        <taxon>Ascomycota</taxon>
        <taxon>Pezizomycotina</taxon>
        <taxon>Dothideomycetes</taxon>
        <taxon>Dothideomycetidae</taxon>
        <taxon>Dothideales</taxon>
        <taxon>Saccotheciaceae</taxon>
        <taxon>Aureobasidium</taxon>
    </lineage>
</organism>
<proteinExistence type="predicted"/>
<dbReference type="Proteomes" id="UP000030706">
    <property type="component" value="Unassembled WGS sequence"/>
</dbReference>
<evidence type="ECO:0000313" key="3">
    <source>
        <dbReference type="Proteomes" id="UP000030706"/>
    </source>
</evidence>
<dbReference type="STRING" id="1043002.A0A074XMY3"/>